<dbReference type="RefSeq" id="WP_248342663.1">
    <property type="nucleotide sequence ID" value="NZ_AP025592.1"/>
</dbReference>
<keyword evidence="4" id="KW-1185">Reference proteome</keyword>
<sequence>MKRFASLLAALAFPALAGAATWEIDPAHSSTSFSVKHLVITTVRGVFGKTTGTVELDEKSPARSKVEATVDATTIDTRVKQRDDDLKSSNFLDVEKFPTIAFKSTQVRAAGKGKLEVTGDLTLHGVTKPVTFHVTGPSGTVKGMQGELRRSASATARINRHDFGLNYSKAIEAGPVVGDTVDLQIDAELVQKPPAGAASSEK</sequence>
<proteinExistence type="predicted"/>
<evidence type="ECO:0000256" key="1">
    <source>
        <dbReference type="SAM" id="SignalP"/>
    </source>
</evidence>
<dbReference type="PANTHER" id="PTHR34406">
    <property type="entry name" value="PROTEIN YCEI"/>
    <property type="match status" value="1"/>
</dbReference>
<dbReference type="InterPro" id="IPR007372">
    <property type="entry name" value="Lipid/polyisoprenoid-bd_YceI"/>
</dbReference>
<accession>A0ABM7XEE7</accession>
<evidence type="ECO:0000313" key="4">
    <source>
        <dbReference type="Proteomes" id="UP001162734"/>
    </source>
</evidence>
<dbReference type="PANTHER" id="PTHR34406:SF1">
    <property type="entry name" value="PROTEIN YCEI"/>
    <property type="match status" value="1"/>
</dbReference>
<organism evidence="3 4">
    <name type="scientific">Anaeromyxobacter paludicola</name>
    <dbReference type="NCBI Taxonomy" id="2918171"/>
    <lineage>
        <taxon>Bacteria</taxon>
        <taxon>Pseudomonadati</taxon>
        <taxon>Myxococcota</taxon>
        <taxon>Myxococcia</taxon>
        <taxon>Myxococcales</taxon>
        <taxon>Cystobacterineae</taxon>
        <taxon>Anaeromyxobacteraceae</taxon>
        <taxon>Anaeromyxobacter</taxon>
    </lineage>
</organism>
<feature type="domain" description="Lipid/polyisoprenoid-binding YceI-like" evidence="2">
    <location>
        <begin position="21"/>
        <end position="190"/>
    </location>
</feature>
<reference evidence="4" key="1">
    <citation type="journal article" date="2022" name="Int. J. Syst. Evol. Microbiol.">
        <title>Anaeromyxobacter oryzae sp. nov., Anaeromyxobacter diazotrophicus sp. nov. and Anaeromyxobacter paludicola sp. nov., isolated from paddy soils.</title>
        <authorList>
            <person name="Itoh H."/>
            <person name="Xu Z."/>
            <person name="Mise K."/>
            <person name="Masuda Y."/>
            <person name="Ushijima N."/>
            <person name="Hayakawa C."/>
            <person name="Shiratori Y."/>
            <person name="Senoo K."/>
        </authorList>
    </citation>
    <scope>NUCLEOTIDE SEQUENCE [LARGE SCALE GENOMIC DNA]</scope>
    <source>
        <strain evidence="4">Red630</strain>
    </source>
</reference>
<dbReference type="SUPFAM" id="SSF101874">
    <property type="entry name" value="YceI-like"/>
    <property type="match status" value="1"/>
</dbReference>
<name>A0ABM7XEE7_9BACT</name>
<feature type="signal peptide" evidence="1">
    <location>
        <begin position="1"/>
        <end position="19"/>
    </location>
</feature>
<dbReference type="InterPro" id="IPR036761">
    <property type="entry name" value="TTHA0802/YceI-like_sf"/>
</dbReference>
<dbReference type="EMBL" id="AP025592">
    <property type="protein sequence ID" value="BDG10257.1"/>
    <property type="molecule type" value="Genomic_DNA"/>
</dbReference>
<gene>
    <name evidence="3" type="ORF">AMPC_33700</name>
</gene>
<protein>
    <submittedName>
        <fullName evidence="3">Polyisoprenoid-binding protein</fullName>
    </submittedName>
</protein>
<feature type="chain" id="PRO_5047360067" evidence="1">
    <location>
        <begin position="20"/>
        <end position="202"/>
    </location>
</feature>
<evidence type="ECO:0000259" key="2">
    <source>
        <dbReference type="SMART" id="SM00867"/>
    </source>
</evidence>
<dbReference type="SMART" id="SM00867">
    <property type="entry name" value="YceI"/>
    <property type="match status" value="1"/>
</dbReference>
<keyword evidence="1" id="KW-0732">Signal</keyword>
<dbReference type="Pfam" id="PF04264">
    <property type="entry name" value="YceI"/>
    <property type="match status" value="1"/>
</dbReference>
<dbReference type="Proteomes" id="UP001162734">
    <property type="component" value="Chromosome"/>
</dbReference>
<evidence type="ECO:0000313" key="3">
    <source>
        <dbReference type="EMBL" id="BDG10257.1"/>
    </source>
</evidence>
<dbReference type="Gene3D" id="2.40.128.110">
    <property type="entry name" value="Lipid/polyisoprenoid-binding, YceI-like"/>
    <property type="match status" value="1"/>
</dbReference>